<dbReference type="RefSeq" id="WP_281781097.1">
    <property type="nucleotide sequence ID" value="NZ_AP027041.1"/>
</dbReference>
<name>A0ABN6UH67_9GAMM</name>
<dbReference type="EMBL" id="AP027041">
    <property type="protein sequence ID" value="BDU15616.1"/>
    <property type="molecule type" value="Genomic_DNA"/>
</dbReference>
<dbReference type="Proteomes" id="UP001317822">
    <property type="component" value="Chromosome"/>
</dbReference>
<sequence>MDQSAGWVIYEDYGSREEPRRLLSLLPAHNSYATVARVMEQMYAERFASMEEPVPSSARRPRRPRFMAQKDALDGAIYVGHLPVYIGAYAHRMRVTETTLEFWYRISTRAPPCRPVFEDRHQVLTIGWKFDP</sequence>
<reference evidence="1 2" key="1">
    <citation type="journal article" date="2023" name="Int. J. Syst. Evol. Microbiol.">
        <title>Physiological and genomic analyses of cobalamin (vitamin B12)-auxotrophy of Lysobacter auxotrophicus sp. nov., a methionine-auxotrophic chitinolytic bacterium isolated from chitin-treated soil.</title>
        <authorList>
            <person name="Saito A."/>
            <person name="Dohra H."/>
            <person name="Hamada M."/>
            <person name="Moriuchi R."/>
            <person name="Kotsuchibashi Y."/>
            <person name="Mori K."/>
        </authorList>
    </citation>
    <scope>NUCLEOTIDE SEQUENCE [LARGE SCALE GENOMIC DNA]</scope>
    <source>
        <strain evidence="1 2">5-21a</strain>
    </source>
</reference>
<evidence type="ECO:0000313" key="1">
    <source>
        <dbReference type="EMBL" id="BDU15616.1"/>
    </source>
</evidence>
<evidence type="ECO:0000313" key="2">
    <source>
        <dbReference type="Proteomes" id="UP001317822"/>
    </source>
</evidence>
<gene>
    <name evidence="1" type="ORF">LA521A_08170</name>
</gene>
<accession>A0ABN6UH67</accession>
<proteinExistence type="predicted"/>
<keyword evidence="2" id="KW-1185">Reference proteome</keyword>
<organism evidence="1 2">
    <name type="scientific">Lysobacter auxotrophicus</name>
    <dbReference type="NCBI Taxonomy" id="2992573"/>
    <lineage>
        <taxon>Bacteria</taxon>
        <taxon>Pseudomonadati</taxon>
        <taxon>Pseudomonadota</taxon>
        <taxon>Gammaproteobacteria</taxon>
        <taxon>Lysobacterales</taxon>
        <taxon>Lysobacteraceae</taxon>
        <taxon>Lysobacter</taxon>
    </lineage>
</organism>
<protein>
    <submittedName>
        <fullName evidence="1">Uncharacterized protein</fullName>
    </submittedName>
</protein>